<dbReference type="GO" id="GO:0016491">
    <property type="term" value="F:oxidoreductase activity"/>
    <property type="evidence" value="ECO:0007669"/>
    <property type="project" value="InterPro"/>
</dbReference>
<keyword evidence="4" id="KW-1185">Reference proteome</keyword>
<dbReference type="Gene3D" id="3.20.20.70">
    <property type="entry name" value="Aldolase class I"/>
    <property type="match status" value="1"/>
</dbReference>
<feature type="domain" description="NADH:flavin oxidoreductase/NADH oxidase N-terminal" evidence="2">
    <location>
        <begin position="4"/>
        <end position="353"/>
    </location>
</feature>
<dbReference type="PANTHER" id="PTHR22893:SF91">
    <property type="entry name" value="NADPH DEHYDROGENASE 2-RELATED"/>
    <property type="match status" value="1"/>
</dbReference>
<evidence type="ECO:0000259" key="2">
    <source>
        <dbReference type="Pfam" id="PF00724"/>
    </source>
</evidence>
<dbReference type="InterPro" id="IPR045247">
    <property type="entry name" value="Oye-like"/>
</dbReference>
<dbReference type="Proteomes" id="UP000622797">
    <property type="component" value="Unassembled WGS sequence"/>
</dbReference>
<reference evidence="3" key="1">
    <citation type="journal article" date="2020" name="BMC Genomics">
        <title>Correction to: Identification and distribution of gene clusters required for synthesis of sphingolipid metabolism inhibitors in diverse species of the filamentous fungus Fusarium.</title>
        <authorList>
            <person name="Kim H.S."/>
            <person name="Lohmar J.M."/>
            <person name="Busman M."/>
            <person name="Brown D.W."/>
            <person name="Naumann T.A."/>
            <person name="Divon H.H."/>
            <person name="Lysoe E."/>
            <person name="Uhlig S."/>
            <person name="Proctor R.H."/>
        </authorList>
    </citation>
    <scope>NUCLEOTIDE SEQUENCE</scope>
    <source>
        <strain evidence="3">NRRL 20472</strain>
    </source>
</reference>
<reference evidence="3" key="2">
    <citation type="submission" date="2020-05" db="EMBL/GenBank/DDBJ databases">
        <authorList>
            <person name="Kim H.-S."/>
            <person name="Proctor R.H."/>
            <person name="Brown D.W."/>
        </authorList>
    </citation>
    <scope>NUCLEOTIDE SEQUENCE</scope>
    <source>
        <strain evidence="3">NRRL 20472</strain>
    </source>
</reference>
<dbReference type="PANTHER" id="PTHR22893">
    <property type="entry name" value="NADH OXIDOREDUCTASE-RELATED"/>
    <property type="match status" value="1"/>
</dbReference>
<gene>
    <name evidence="3" type="ORF">FSARC_7819</name>
</gene>
<dbReference type="AlphaFoldDB" id="A0A8H4X7M0"/>
<name>A0A8H4X7M0_9HYPO</name>
<proteinExistence type="predicted"/>
<dbReference type="InterPro" id="IPR013785">
    <property type="entry name" value="Aldolase_TIM"/>
</dbReference>
<evidence type="ECO:0000313" key="3">
    <source>
        <dbReference type="EMBL" id="KAF4964265.1"/>
    </source>
</evidence>
<dbReference type="Pfam" id="PF00724">
    <property type="entry name" value="Oxidored_FMN"/>
    <property type="match status" value="1"/>
</dbReference>
<comment type="caution">
    <text evidence="3">The sequence shown here is derived from an EMBL/GenBank/DDBJ whole genome shotgun (WGS) entry which is preliminary data.</text>
</comment>
<dbReference type="InterPro" id="IPR001155">
    <property type="entry name" value="OxRdtase_FMN_N"/>
</dbReference>
<dbReference type="EMBL" id="JABEXW010000420">
    <property type="protein sequence ID" value="KAF4964265.1"/>
    <property type="molecule type" value="Genomic_DNA"/>
</dbReference>
<protein>
    <recommendedName>
        <fullName evidence="2">NADH:flavin oxidoreductase/NADH oxidase N-terminal domain-containing protein</fullName>
    </recommendedName>
</protein>
<dbReference type="SUPFAM" id="SSF51395">
    <property type="entry name" value="FMN-linked oxidoreductases"/>
    <property type="match status" value="1"/>
</dbReference>
<keyword evidence="1" id="KW-0285">Flavoprotein</keyword>
<organism evidence="3 4">
    <name type="scientific">Fusarium sarcochroum</name>
    <dbReference type="NCBI Taxonomy" id="1208366"/>
    <lineage>
        <taxon>Eukaryota</taxon>
        <taxon>Fungi</taxon>
        <taxon>Dikarya</taxon>
        <taxon>Ascomycota</taxon>
        <taxon>Pezizomycotina</taxon>
        <taxon>Sordariomycetes</taxon>
        <taxon>Hypocreomycetidae</taxon>
        <taxon>Hypocreales</taxon>
        <taxon>Nectriaceae</taxon>
        <taxon>Fusarium</taxon>
        <taxon>Fusarium lateritium species complex</taxon>
    </lineage>
</organism>
<dbReference type="OrthoDB" id="276546at2759"/>
<sequence length="411" mass="45333">MSSLLDPIVVGDRLPLRNRVVMGSMTRNRCFDDYKPGPAQVKYYADRARYGTGLIVTEGTFVDWTGCEWKHVPFMISQDHSDAWGKVVNAVHEAGSKILFQAWHAGRCQHDQVPIMKEKAGQVLAPSAIKADAGKYRDLPGEPGHTENVKAISNVQDVINAYKKSCQLAQSAGFDGVELVAQGGYLPHQFLDSRANKRVDEYGGSVENRCRFTLEVVDAIAEVFSGPEVICVKINPTDYLNDSLVQFEEMKETYTYLINELVNRRVGIINLGRRGAVTNAGTGGLFGHLVRSIDYQLPQGYDPVLDFGKLIKFPGSPSLLMANHDYTAEEANALVRTGKLDLITFARAFIYNPVGKSESAVHQDLLTFCQDVVPRIAHGIPFAENDRGPTVYYGPGKTADENYNDWPAAAA</sequence>
<evidence type="ECO:0000256" key="1">
    <source>
        <dbReference type="ARBA" id="ARBA00022630"/>
    </source>
</evidence>
<accession>A0A8H4X7M0</accession>
<evidence type="ECO:0000313" key="4">
    <source>
        <dbReference type="Proteomes" id="UP000622797"/>
    </source>
</evidence>
<dbReference type="GO" id="GO:0010181">
    <property type="term" value="F:FMN binding"/>
    <property type="evidence" value="ECO:0007669"/>
    <property type="project" value="InterPro"/>
</dbReference>